<gene>
    <name evidence="1" type="primary">gspD</name>
    <name evidence="1" type="ORF">OXU80_23785</name>
</gene>
<accession>A0ACD4NM98</accession>
<reference evidence="1" key="1">
    <citation type="submission" date="2022-11" db="EMBL/GenBank/DDBJ databases">
        <title>beta-Carotene-producing bacterium, Jeongeuplla avenae sp. nov., alleviates the salt stress of Arabidopsis seedlings.</title>
        <authorList>
            <person name="Jiang L."/>
            <person name="Lee J."/>
        </authorList>
    </citation>
    <scope>NUCLEOTIDE SEQUENCE</scope>
    <source>
        <strain evidence="1">DY_R2A_6</strain>
    </source>
</reference>
<proteinExistence type="predicted"/>
<sequence length="705" mass="74347">MADRQARRTQSARRRERGFSLSLALCVLLSGCASEGGGRSGLEATRSLGHPRGPFAGAPAMPSAYGAPSRSLPGEVRLATGAPVMRGPLYRDNGQTVTLDLVDVPLAVAASTIFTEILRANYVIADEAQGTVTLQTARPVSKQALVDSFQSVLATKGLAIVKVGEVYRIAASQDPMTTGSLSFASRGSVQVGKGARIVPLVSISAAEMERILAPIAPAGVIRADRTRNILVLSGTAEEIRSMEEAVQLFDTDWMRGMSAAIYPLSGGGDPGAIAKQLEELFGGANGPMEGAMRFLPSRELGAILVISANPRYIERARSYILKLDQVAAANAPQTFVYRVENRPAKELAAIVQGMVSGVQGADGVAGGLTPLRSAIGLGDGNANGEDADPAAGSAGVSTLSGGPVSVVADEPNNALIIVATKAQYDRILPVLTSSDRMANQVLVEAVIAEVTLNDQLRFGLRWFFESSNGKARLTDAASGTIATVAPGFSYFFSNVNFQVALNALSSITKVKVISSPTLTVLDNRTARLQIGDQVPVVTQTATSTQGSADAPIVNRIEMKDTGVILSVTPRVNSNGNVLLNIEQEVSDVVRTTSSGIDSPTIRQRKIATTVVVEDGQSIALGGLVQEKRERGTEAVPVLGQLPVLGPAFRNRTDAVVRTELVIFIRPRVMRNGSEAQAVTREFRQGLSRLGLDMSRGETPVQRIAR</sequence>
<dbReference type="Proteomes" id="UP001163223">
    <property type="component" value="Chromosome"/>
</dbReference>
<keyword evidence="2" id="KW-1185">Reference proteome</keyword>
<dbReference type="EMBL" id="CP113520">
    <property type="protein sequence ID" value="WAJ27830.1"/>
    <property type="molecule type" value="Genomic_DNA"/>
</dbReference>
<protein>
    <submittedName>
        <fullName evidence="1">Type II secretion system secretin GspD</fullName>
    </submittedName>
</protein>
<name>A0ACD4NM98_9HYPH</name>
<evidence type="ECO:0000313" key="2">
    <source>
        <dbReference type="Proteomes" id="UP001163223"/>
    </source>
</evidence>
<evidence type="ECO:0000313" key="1">
    <source>
        <dbReference type="EMBL" id="WAJ27830.1"/>
    </source>
</evidence>
<organism evidence="1 2">
    <name type="scientific">Antarcticirhabdus aurantiaca</name>
    <dbReference type="NCBI Taxonomy" id="2606717"/>
    <lineage>
        <taxon>Bacteria</taxon>
        <taxon>Pseudomonadati</taxon>
        <taxon>Pseudomonadota</taxon>
        <taxon>Alphaproteobacteria</taxon>
        <taxon>Hyphomicrobiales</taxon>
        <taxon>Aurantimonadaceae</taxon>
        <taxon>Antarcticirhabdus</taxon>
    </lineage>
</organism>